<feature type="domain" description="Topo IIA-type catalytic" evidence="8">
    <location>
        <begin position="1"/>
        <end position="305"/>
    </location>
</feature>
<dbReference type="GO" id="GO:0005524">
    <property type="term" value="F:ATP binding"/>
    <property type="evidence" value="ECO:0007669"/>
    <property type="project" value="InterPro"/>
</dbReference>
<dbReference type="InterPro" id="IPR013760">
    <property type="entry name" value="Topo_IIA-like_dom_sf"/>
</dbReference>
<dbReference type="Pfam" id="PF00521">
    <property type="entry name" value="DNA_topoisoIV"/>
    <property type="match status" value="1"/>
</dbReference>
<dbReference type="PANTHER" id="PTHR43493">
    <property type="entry name" value="DNA GYRASE/TOPOISOMERASE SUBUNIT A"/>
    <property type="match status" value="1"/>
</dbReference>
<dbReference type="InterPro" id="IPR035516">
    <property type="entry name" value="Gyrase/topoIV_suA_C"/>
</dbReference>
<dbReference type="InterPro" id="IPR013758">
    <property type="entry name" value="Topo_IIA_A/C_ab"/>
</dbReference>
<dbReference type="PANTHER" id="PTHR43493:SF5">
    <property type="entry name" value="DNA GYRASE SUBUNIT A, CHLOROPLASTIC_MITOCHONDRIAL"/>
    <property type="match status" value="1"/>
</dbReference>
<evidence type="ECO:0000256" key="7">
    <source>
        <dbReference type="PROSITE-ProRule" id="PRU01384"/>
    </source>
</evidence>
<keyword evidence="4" id="KW-0799">Topoisomerase</keyword>
<comment type="caution">
    <text evidence="7">Lacks conserved residue(s) required for the propagation of feature annotation.</text>
</comment>
<organism evidence="9">
    <name type="scientific">candidate division CPR3 bacterium</name>
    <dbReference type="NCBI Taxonomy" id="2268181"/>
    <lineage>
        <taxon>Bacteria</taxon>
        <taxon>Bacteria division CPR3</taxon>
    </lineage>
</organism>
<dbReference type="FunFam" id="3.30.1360.40:FF:000002">
    <property type="entry name" value="DNA gyrase subunit A"/>
    <property type="match status" value="1"/>
</dbReference>
<reference evidence="9" key="1">
    <citation type="journal article" date="2020" name="mSystems">
        <title>Genome- and Community-Level Interaction Insights into Carbon Utilization and Element Cycling Functions of Hydrothermarchaeota in Hydrothermal Sediment.</title>
        <authorList>
            <person name="Zhou Z."/>
            <person name="Liu Y."/>
            <person name="Xu W."/>
            <person name="Pan J."/>
            <person name="Luo Z.H."/>
            <person name="Li M."/>
        </authorList>
    </citation>
    <scope>NUCLEOTIDE SEQUENCE [LARGE SCALE GENOMIC DNA]</scope>
    <source>
        <strain evidence="9">SpSt-1042</strain>
    </source>
</reference>
<evidence type="ECO:0000256" key="3">
    <source>
        <dbReference type="ARBA" id="ARBA00012895"/>
    </source>
</evidence>
<protein>
    <recommendedName>
        <fullName evidence="3">DNA topoisomerase (ATP-hydrolyzing)</fullName>
        <ecNumber evidence="3">5.6.2.2</ecNumber>
    </recommendedName>
</protein>
<keyword evidence="5 7" id="KW-0238">DNA-binding</keyword>
<dbReference type="InterPro" id="IPR002205">
    <property type="entry name" value="Topo_IIA_dom_A"/>
</dbReference>
<dbReference type="InterPro" id="IPR006691">
    <property type="entry name" value="GyrA/parC_rep"/>
</dbReference>
<dbReference type="SUPFAM" id="SSF101904">
    <property type="entry name" value="GyrA/ParC C-terminal domain-like"/>
    <property type="match status" value="1"/>
</dbReference>
<name>A0A7C5YS90_UNCC3</name>
<evidence type="ECO:0000313" key="9">
    <source>
        <dbReference type="EMBL" id="HHR92335.1"/>
    </source>
</evidence>
<dbReference type="GO" id="GO:0003918">
    <property type="term" value="F:DNA topoisomerase type II (double strand cut, ATP-hydrolyzing) activity"/>
    <property type="evidence" value="ECO:0007669"/>
    <property type="project" value="UniProtKB-EC"/>
</dbReference>
<proteinExistence type="inferred from homology"/>
<dbReference type="GO" id="GO:0005737">
    <property type="term" value="C:cytoplasm"/>
    <property type="evidence" value="ECO:0007669"/>
    <property type="project" value="TreeGrafter"/>
</dbReference>
<keyword evidence="6" id="KW-0413">Isomerase</keyword>
<dbReference type="Gene3D" id="3.90.199.10">
    <property type="entry name" value="Topoisomerase II, domain 5"/>
    <property type="match status" value="1"/>
</dbReference>
<dbReference type="SUPFAM" id="SSF56719">
    <property type="entry name" value="Type II DNA topoisomerase"/>
    <property type="match status" value="1"/>
</dbReference>
<dbReference type="GO" id="GO:0009330">
    <property type="term" value="C:DNA topoisomerase type II (double strand cut, ATP-hydrolyzing) complex"/>
    <property type="evidence" value="ECO:0007669"/>
    <property type="project" value="TreeGrafter"/>
</dbReference>
<dbReference type="Gene3D" id="3.30.1360.40">
    <property type="match status" value="1"/>
</dbReference>
<evidence type="ECO:0000256" key="1">
    <source>
        <dbReference type="ARBA" id="ARBA00000185"/>
    </source>
</evidence>
<dbReference type="EC" id="5.6.2.2" evidence="3"/>
<comment type="similarity">
    <text evidence="2">Belongs to the type II topoisomerase GyrA/ParC subunit family.</text>
</comment>
<comment type="catalytic activity">
    <reaction evidence="1">
        <text>ATP-dependent breakage, passage and rejoining of double-stranded DNA.</text>
        <dbReference type="EC" id="5.6.2.2"/>
    </reaction>
</comment>
<dbReference type="GO" id="GO:0003677">
    <property type="term" value="F:DNA binding"/>
    <property type="evidence" value="ECO:0007669"/>
    <property type="project" value="UniProtKB-UniRule"/>
</dbReference>
<dbReference type="InterPro" id="IPR013757">
    <property type="entry name" value="Topo_IIA_A_a_sf"/>
</dbReference>
<evidence type="ECO:0000256" key="5">
    <source>
        <dbReference type="ARBA" id="ARBA00023125"/>
    </source>
</evidence>
<evidence type="ECO:0000256" key="4">
    <source>
        <dbReference type="ARBA" id="ARBA00023029"/>
    </source>
</evidence>
<dbReference type="Pfam" id="PF03989">
    <property type="entry name" value="DNA_gyraseA_C"/>
    <property type="match status" value="6"/>
</dbReference>
<dbReference type="Gene3D" id="1.10.268.10">
    <property type="entry name" value="Topoisomerase, domain 3"/>
    <property type="match status" value="1"/>
</dbReference>
<dbReference type="AlphaFoldDB" id="A0A7C5YS90"/>
<dbReference type="Gene3D" id="2.120.10.90">
    <property type="entry name" value="DNA gyrase/topoisomerase IV, subunit A, C-terminal"/>
    <property type="match status" value="1"/>
</dbReference>
<evidence type="ECO:0000256" key="2">
    <source>
        <dbReference type="ARBA" id="ARBA00008263"/>
    </source>
</evidence>
<dbReference type="FunFam" id="1.10.268.10:FF:000001">
    <property type="entry name" value="DNA gyrase subunit A"/>
    <property type="match status" value="1"/>
</dbReference>
<dbReference type="SMART" id="SM00434">
    <property type="entry name" value="TOP4c"/>
    <property type="match status" value="1"/>
</dbReference>
<gene>
    <name evidence="9" type="ORF">ENL96_02380</name>
</gene>
<accession>A0A7C5YS90</accession>
<dbReference type="EMBL" id="DRVY01000069">
    <property type="protein sequence ID" value="HHR92335.1"/>
    <property type="molecule type" value="Genomic_DNA"/>
</dbReference>
<comment type="caution">
    <text evidence="9">The sequence shown here is derived from an EMBL/GenBank/DDBJ whole genome shotgun (WGS) entry which is preliminary data.</text>
</comment>
<dbReference type="InterPro" id="IPR050220">
    <property type="entry name" value="Type_II_DNA_Topoisomerases"/>
</dbReference>
<evidence type="ECO:0000259" key="8">
    <source>
        <dbReference type="PROSITE" id="PS52040"/>
    </source>
</evidence>
<evidence type="ECO:0000256" key="6">
    <source>
        <dbReference type="ARBA" id="ARBA00023235"/>
    </source>
</evidence>
<dbReference type="PROSITE" id="PS52040">
    <property type="entry name" value="TOPO_IIA"/>
    <property type="match status" value="1"/>
</dbReference>
<dbReference type="GO" id="GO:0006265">
    <property type="term" value="P:DNA topological change"/>
    <property type="evidence" value="ECO:0007669"/>
    <property type="project" value="InterPro"/>
</dbReference>
<sequence>MHGPFEVDVSIDELLEYIKGPDFPTGGIVYNFEDIKKMYATGQGTIITRGRANIEESKSGRYSIVISEIPYQINKAKFVEHIAHLCKLEKIKGVSDIRDESNREGIRVVVELKKGVTPKVVLNMLFKYTELQTAFHGNFVALVGKQPIVVTLKDMLELFMRFRQEVVIRRTLFELIEAKHQAHILEGLLIALDHLDEVIKIIRSSKTEEEAKNRLISSFKLTDVQAQAILDMPLKRLVSLERKKIQEDYKNLTALISKLIDRLASPQEVVSVVGEELSNLKRLFGDERRTKIVSSPVGELSEEAVIPDEDVVITVSKEGYIKRTSPSSFRVQKRGGKGTLGAALKDHDFISHIVICNSHDEILFFVNTGRVFVSKAFDIPEFSKQAKGIPIVNLLNIGEEEKVTAILSQRINGSTDRTQEGDSLNEFFLMVTENGYIKRVPSKLFKNIRQNGLIAIKLGKGDSLKWVLSSDGKGDVIVASSEGRAVRFSEKEVPVLGRAARGVRSMKLPAGVKLVGADIIRDKDDKILTVSEKGFGKFTLSSKYPIKHRGGKGLLTFRHSEKTGMLAVLRVVKKDEKELLIMSQKGHAIKTPVASVRVIGRVASGVRIIRLEGEDRVVSIACI</sequence>